<comment type="caution">
    <text evidence="1">The sequence shown here is derived from an EMBL/GenBank/DDBJ whole genome shotgun (WGS) entry which is preliminary data.</text>
</comment>
<name>A0ABV9MRM0_9MICC</name>
<dbReference type="Proteomes" id="UP001595884">
    <property type="component" value="Unassembled WGS sequence"/>
</dbReference>
<accession>A0ABV9MRM0</accession>
<protein>
    <submittedName>
        <fullName evidence="1">DUF4411 family protein</fullName>
    </submittedName>
</protein>
<dbReference type="RefSeq" id="WP_346059821.1">
    <property type="nucleotide sequence ID" value="NZ_BAAAVQ010000062.1"/>
</dbReference>
<evidence type="ECO:0000313" key="2">
    <source>
        <dbReference type="Proteomes" id="UP001595884"/>
    </source>
</evidence>
<dbReference type="InterPro" id="IPR029060">
    <property type="entry name" value="PIN-like_dom_sf"/>
</dbReference>
<evidence type="ECO:0000313" key="1">
    <source>
        <dbReference type="EMBL" id="MFC4717694.1"/>
    </source>
</evidence>
<sequence>MYLLDSNIFITAKNLHYGFDFVPAFWDWLEQGHSAGILCSTEKVRKELTIGADELGNWAQSRSRLFLSPDASMVPSMQVLASWAHSGAFTPAAISEFLNVADFELIAYAHAHGHTIVTHERPNPLSKKRILIPDACDAMGVPWIGPYEMLRASGVRFILEPSKP</sequence>
<keyword evidence="2" id="KW-1185">Reference proteome</keyword>
<organism evidence="1 2">
    <name type="scientific">Glutamicibacter bergerei</name>
    <dbReference type="NCBI Taxonomy" id="256702"/>
    <lineage>
        <taxon>Bacteria</taxon>
        <taxon>Bacillati</taxon>
        <taxon>Actinomycetota</taxon>
        <taxon>Actinomycetes</taxon>
        <taxon>Micrococcales</taxon>
        <taxon>Micrococcaceae</taxon>
        <taxon>Glutamicibacter</taxon>
    </lineage>
</organism>
<dbReference type="EMBL" id="JBHSHE010000078">
    <property type="protein sequence ID" value="MFC4717694.1"/>
    <property type="molecule type" value="Genomic_DNA"/>
</dbReference>
<dbReference type="Pfam" id="PF14367">
    <property type="entry name" value="DUF4411"/>
    <property type="match status" value="1"/>
</dbReference>
<dbReference type="SUPFAM" id="SSF88723">
    <property type="entry name" value="PIN domain-like"/>
    <property type="match status" value="1"/>
</dbReference>
<reference evidence="2" key="1">
    <citation type="journal article" date="2019" name="Int. J. Syst. Evol. Microbiol.">
        <title>The Global Catalogue of Microorganisms (GCM) 10K type strain sequencing project: providing services to taxonomists for standard genome sequencing and annotation.</title>
        <authorList>
            <consortium name="The Broad Institute Genomics Platform"/>
            <consortium name="The Broad Institute Genome Sequencing Center for Infectious Disease"/>
            <person name="Wu L."/>
            <person name="Ma J."/>
        </authorList>
    </citation>
    <scope>NUCLEOTIDE SEQUENCE [LARGE SCALE GENOMIC DNA]</scope>
    <source>
        <strain evidence="2">CGMCC 1.12849</strain>
    </source>
</reference>
<proteinExistence type="predicted"/>
<gene>
    <name evidence="1" type="ORF">ACFO7V_16340</name>
</gene>
<dbReference type="InterPro" id="IPR016541">
    <property type="entry name" value="UCP008505"/>
</dbReference>